<dbReference type="CDD" id="cd07564">
    <property type="entry name" value="nitrilases_CHs"/>
    <property type="match status" value="1"/>
</dbReference>
<reference evidence="5 6" key="1">
    <citation type="submission" date="2017-09" db="EMBL/GenBank/DDBJ databases">
        <authorList>
            <consortium name="International Durum Wheat Genome Sequencing Consortium (IDWGSC)"/>
            <person name="Milanesi L."/>
        </authorList>
    </citation>
    <scope>NUCLEOTIDE SEQUENCE [LARGE SCALE GENOMIC DNA]</scope>
    <source>
        <strain evidence="6">cv. Svevo</strain>
    </source>
</reference>
<comment type="similarity">
    <text evidence="2">Belongs to the carbon-nitrogen hydrolase superfamily. Nitrilase family.</text>
</comment>
<dbReference type="GO" id="GO:0018822">
    <property type="term" value="F:nitrile hydratase activity"/>
    <property type="evidence" value="ECO:0007669"/>
    <property type="project" value="TreeGrafter"/>
</dbReference>
<dbReference type="InterPro" id="IPR044149">
    <property type="entry name" value="Nitrilases_CHs"/>
</dbReference>
<dbReference type="InterPro" id="IPR000132">
    <property type="entry name" value="Nitrilase/CN_hydratase_CS"/>
</dbReference>
<dbReference type="Gene3D" id="3.60.110.10">
    <property type="entry name" value="Carbon-nitrogen hydrolase"/>
    <property type="match status" value="1"/>
</dbReference>
<dbReference type="PANTHER" id="PTHR46044">
    <property type="entry name" value="NITRILASE"/>
    <property type="match status" value="1"/>
</dbReference>
<organism evidence="5 6">
    <name type="scientific">Triticum turgidum subsp. durum</name>
    <name type="common">Durum wheat</name>
    <name type="synonym">Triticum durum</name>
    <dbReference type="NCBI Taxonomy" id="4567"/>
    <lineage>
        <taxon>Eukaryota</taxon>
        <taxon>Viridiplantae</taxon>
        <taxon>Streptophyta</taxon>
        <taxon>Embryophyta</taxon>
        <taxon>Tracheophyta</taxon>
        <taxon>Spermatophyta</taxon>
        <taxon>Magnoliopsida</taxon>
        <taxon>Liliopsida</taxon>
        <taxon>Poales</taxon>
        <taxon>Poaceae</taxon>
        <taxon>BOP clade</taxon>
        <taxon>Pooideae</taxon>
        <taxon>Triticodae</taxon>
        <taxon>Triticeae</taxon>
        <taxon>Triticinae</taxon>
        <taxon>Triticum</taxon>
    </lineage>
</organism>
<dbReference type="PROSITE" id="PS00920">
    <property type="entry name" value="NITRIL_CHT_1"/>
    <property type="match status" value="1"/>
</dbReference>
<proteinExistence type="inferred from homology"/>
<feature type="domain" description="CN hydrolase" evidence="4">
    <location>
        <begin position="28"/>
        <end position="277"/>
    </location>
</feature>
<keyword evidence="6" id="KW-1185">Reference proteome</keyword>
<feature type="active site" description="Proton acceptor" evidence="3">
    <location>
        <position position="68"/>
    </location>
</feature>
<gene>
    <name evidence="5" type="ORF">TRITD_6Av1G150130</name>
</gene>
<dbReference type="PROSITE" id="PS00921">
    <property type="entry name" value="NITRIL_CHT_2"/>
    <property type="match status" value="1"/>
</dbReference>
<dbReference type="GO" id="GO:0047427">
    <property type="term" value="F:cyanoalanine nitrilase activity"/>
    <property type="evidence" value="ECO:0007669"/>
    <property type="project" value="UniProtKB-EC"/>
</dbReference>
<comment type="catalytic activity">
    <reaction evidence="1">
        <text>3-cyano-L-alanine + 2 H2O = L-aspartate + NH4(+)</text>
        <dbReference type="Rhea" id="RHEA:11188"/>
        <dbReference type="ChEBI" id="CHEBI:15377"/>
        <dbReference type="ChEBI" id="CHEBI:28938"/>
        <dbReference type="ChEBI" id="CHEBI:29991"/>
        <dbReference type="ChEBI" id="CHEBI:77860"/>
        <dbReference type="EC" id="3.5.5.4"/>
    </reaction>
</comment>
<sequence>MALSPASVGPVIPEVEMNAGADQGSTTVRATVVQACSVFYDTPATLDKAEKLIAEAAGYGSQLVLFPEVFVGGYPHGSTFGLTIGSRSAKGKEDFRKYHAAAIDVPGPEVSRLAALAGKYKVFLVIGVVERAGYTLYNTVLSFDSLGKYLGKHRKLMPTSLERVFWGFGDGSTIPVYDTPLGKIGAVICWENRMPLIRTAMYAKGVQIYCAPTADALPSWQASMTHIALEGGCFVLTANQFCRRKDFPPSAIISPSGTVLAGPNYEGEALLTADLDLGEIVRAKFDFDVVGHYARPEVLSLTVKTEPKHAVSFTSTV</sequence>
<accession>A0A9R0Y2S7</accession>
<dbReference type="Proteomes" id="UP000324705">
    <property type="component" value="Chromosome 6A"/>
</dbReference>
<evidence type="ECO:0000256" key="2">
    <source>
        <dbReference type="ARBA" id="ARBA00008129"/>
    </source>
</evidence>
<dbReference type="GO" id="GO:0051410">
    <property type="term" value="P:detoxification of nitrogen compound"/>
    <property type="evidence" value="ECO:0007669"/>
    <property type="project" value="TreeGrafter"/>
</dbReference>
<evidence type="ECO:0000256" key="1">
    <source>
        <dbReference type="ARBA" id="ARBA00000322"/>
    </source>
</evidence>
<dbReference type="EMBL" id="LT934121">
    <property type="protein sequence ID" value="VAI47330.1"/>
    <property type="molecule type" value="Genomic_DNA"/>
</dbReference>
<dbReference type="PROSITE" id="PS50263">
    <property type="entry name" value="CN_HYDROLASE"/>
    <property type="match status" value="1"/>
</dbReference>
<protein>
    <recommendedName>
        <fullName evidence="4">CN hydrolase domain-containing protein</fullName>
    </recommendedName>
</protein>
<dbReference type="SUPFAM" id="SSF56317">
    <property type="entry name" value="Carbon-nitrogen hydrolase"/>
    <property type="match status" value="1"/>
</dbReference>
<dbReference type="InterPro" id="IPR003010">
    <property type="entry name" value="C-N_Hydrolase"/>
</dbReference>
<name>A0A9R0Y2S7_TRITD</name>
<dbReference type="Pfam" id="PF00795">
    <property type="entry name" value="CN_hydrolase"/>
    <property type="match status" value="1"/>
</dbReference>
<dbReference type="PANTHER" id="PTHR46044:SF6">
    <property type="entry name" value="OS02G0635000 PROTEIN"/>
    <property type="match status" value="1"/>
</dbReference>
<evidence type="ECO:0000313" key="5">
    <source>
        <dbReference type="EMBL" id="VAI47330.1"/>
    </source>
</evidence>
<evidence type="ECO:0000259" key="4">
    <source>
        <dbReference type="PROSITE" id="PS50263"/>
    </source>
</evidence>
<evidence type="ECO:0000256" key="3">
    <source>
        <dbReference type="PROSITE-ProRule" id="PRU10139"/>
    </source>
</evidence>
<dbReference type="InterPro" id="IPR036526">
    <property type="entry name" value="C-N_Hydrolase_sf"/>
</dbReference>
<dbReference type="Gramene" id="TRITD6Av1G150130.5">
    <property type="protein sequence ID" value="TRITD6Av1G150130.5"/>
    <property type="gene ID" value="TRITD6Av1G150130"/>
</dbReference>
<evidence type="ECO:0000313" key="6">
    <source>
        <dbReference type="Proteomes" id="UP000324705"/>
    </source>
</evidence>
<dbReference type="AlphaFoldDB" id="A0A9R0Y2S7"/>